<keyword evidence="4" id="KW-1185">Reference proteome</keyword>
<proteinExistence type="predicted"/>
<reference evidence="4" key="1">
    <citation type="journal article" date="2019" name="Int. J. Syst. Evol. Microbiol.">
        <title>The Global Catalogue of Microorganisms (GCM) 10K type strain sequencing project: providing services to taxonomists for standard genome sequencing and annotation.</title>
        <authorList>
            <consortium name="The Broad Institute Genomics Platform"/>
            <consortium name="The Broad Institute Genome Sequencing Center for Infectious Disease"/>
            <person name="Wu L."/>
            <person name="Ma J."/>
        </authorList>
    </citation>
    <scope>NUCLEOTIDE SEQUENCE [LARGE SCALE GENOMIC DNA]</scope>
    <source>
        <strain evidence="4">JCM 14736</strain>
    </source>
</reference>
<dbReference type="EMBL" id="BAAAOB010000001">
    <property type="protein sequence ID" value="GAA1789610.1"/>
    <property type="molecule type" value="Genomic_DNA"/>
</dbReference>
<dbReference type="Gene3D" id="3.20.20.220">
    <property type="match status" value="1"/>
</dbReference>
<accession>A0ABP4XTG5</accession>
<comment type="caution">
    <text evidence="3">The sequence shown here is derived from an EMBL/GenBank/DDBJ whole genome shotgun (WGS) entry which is preliminary data.</text>
</comment>
<feature type="domain" description="Proline dehydrogenase" evidence="2">
    <location>
        <begin position="63"/>
        <end position="289"/>
    </location>
</feature>
<sequence length="332" mass="35692">MMLSPETLQSASDTLRSLALDERLKQRALDIPDLARALRRVAARYIAGDTAADAIALLGANAARGHLGSVELVGESVRSRSTAARETRRLVDLAAGLAAEERPATICFDLSHIGALVSARLGLENASRIALAAREAGTSVLISAEGSDRTDLVLDLWERLSHDFPETGITLQARLHRTPSDLARVVRRPGPVRVVKGAFLEPEGVAFPRDSAPMLQAYRTAVAALVRAGHPVRIATHDADLVSGLRTDLGAELRGEHVEFEALQGLGVELLDGLAAEGFVTREYVVYGPEWWLYVLNRIAEHPGRAILALADLGLARAPREDGDATAVRPWP</sequence>
<keyword evidence="1" id="KW-0560">Oxidoreductase</keyword>
<dbReference type="Proteomes" id="UP001500851">
    <property type="component" value="Unassembled WGS sequence"/>
</dbReference>
<evidence type="ECO:0000259" key="2">
    <source>
        <dbReference type="Pfam" id="PF01619"/>
    </source>
</evidence>
<dbReference type="SUPFAM" id="SSF51730">
    <property type="entry name" value="FAD-linked oxidoreductase"/>
    <property type="match status" value="1"/>
</dbReference>
<evidence type="ECO:0000313" key="4">
    <source>
        <dbReference type="Proteomes" id="UP001500851"/>
    </source>
</evidence>
<dbReference type="Pfam" id="PF01619">
    <property type="entry name" value="Pro_dh"/>
    <property type="match status" value="1"/>
</dbReference>
<name>A0ABP4XTG5_9MICO</name>
<evidence type="ECO:0000313" key="3">
    <source>
        <dbReference type="EMBL" id="GAA1789610.1"/>
    </source>
</evidence>
<dbReference type="InterPro" id="IPR029041">
    <property type="entry name" value="FAD-linked_oxidoreductase-like"/>
</dbReference>
<protein>
    <submittedName>
        <fullName evidence="3">Proline dehydrogenase</fullName>
    </submittedName>
</protein>
<gene>
    <name evidence="3" type="ORF">GCM10009768_18360</name>
</gene>
<organism evidence="3 4">
    <name type="scientific">Leucobacter iarius</name>
    <dbReference type="NCBI Taxonomy" id="333963"/>
    <lineage>
        <taxon>Bacteria</taxon>
        <taxon>Bacillati</taxon>
        <taxon>Actinomycetota</taxon>
        <taxon>Actinomycetes</taxon>
        <taxon>Micrococcales</taxon>
        <taxon>Microbacteriaceae</taxon>
        <taxon>Leucobacter</taxon>
    </lineage>
</organism>
<dbReference type="InterPro" id="IPR002872">
    <property type="entry name" value="Proline_DH_dom"/>
</dbReference>
<evidence type="ECO:0000256" key="1">
    <source>
        <dbReference type="ARBA" id="ARBA00023002"/>
    </source>
</evidence>